<feature type="domain" description="Aminotransferase-like plant mobile" evidence="1">
    <location>
        <begin position="21"/>
        <end position="56"/>
    </location>
</feature>
<dbReference type="InterPro" id="IPR019557">
    <property type="entry name" value="AminoTfrase-like_pln_mobile"/>
</dbReference>
<evidence type="ECO:0000313" key="2">
    <source>
        <dbReference type="EMBL" id="KAH9296025.1"/>
    </source>
</evidence>
<dbReference type="PANTHER" id="PTHR46033:SF8">
    <property type="entry name" value="PROTEIN MAINTENANCE OF MERISTEMS-LIKE"/>
    <property type="match status" value="1"/>
</dbReference>
<sequence>MDEEWEHIADVGISSIRHYRRIGRDHILMVALIDRWDSVTNTFHLPTGEMTVTLED</sequence>
<dbReference type="InterPro" id="IPR044824">
    <property type="entry name" value="MAIN-like"/>
</dbReference>
<accession>A0AA38C949</accession>
<organism evidence="2 3">
    <name type="scientific">Taxus chinensis</name>
    <name type="common">Chinese yew</name>
    <name type="synonym">Taxus wallichiana var. chinensis</name>
    <dbReference type="NCBI Taxonomy" id="29808"/>
    <lineage>
        <taxon>Eukaryota</taxon>
        <taxon>Viridiplantae</taxon>
        <taxon>Streptophyta</taxon>
        <taxon>Embryophyta</taxon>
        <taxon>Tracheophyta</taxon>
        <taxon>Spermatophyta</taxon>
        <taxon>Pinopsida</taxon>
        <taxon>Pinidae</taxon>
        <taxon>Conifers II</taxon>
        <taxon>Cupressales</taxon>
        <taxon>Taxaceae</taxon>
        <taxon>Taxus</taxon>
    </lineage>
</organism>
<protein>
    <recommendedName>
        <fullName evidence="1">Aminotransferase-like plant mobile domain-containing protein</fullName>
    </recommendedName>
</protein>
<dbReference type="AlphaFoldDB" id="A0AA38C949"/>
<dbReference type="Pfam" id="PF10536">
    <property type="entry name" value="PMD"/>
    <property type="match status" value="1"/>
</dbReference>
<name>A0AA38C949_TAXCH</name>
<keyword evidence="3" id="KW-1185">Reference proteome</keyword>
<dbReference type="EMBL" id="JAHRHJ020000011">
    <property type="protein sequence ID" value="KAH9296025.1"/>
    <property type="molecule type" value="Genomic_DNA"/>
</dbReference>
<evidence type="ECO:0000259" key="1">
    <source>
        <dbReference type="Pfam" id="PF10536"/>
    </source>
</evidence>
<evidence type="ECO:0000313" key="3">
    <source>
        <dbReference type="Proteomes" id="UP000824469"/>
    </source>
</evidence>
<gene>
    <name evidence="2" type="ORF">KI387_039613</name>
</gene>
<proteinExistence type="predicted"/>
<feature type="non-terminal residue" evidence="2">
    <location>
        <position position="56"/>
    </location>
</feature>
<dbReference type="Proteomes" id="UP000824469">
    <property type="component" value="Unassembled WGS sequence"/>
</dbReference>
<dbReference type="PANTHER" id="PTHR46033">
    <property type="entry name" value="PROTEIN MAIN-LIKE 2"/>
    <property type="match status" value="1"/>
</dbReference>
<comment type="caution">
    <text evidence="2">The sequence shown here is derived from an EMBL/GenBank/DDBJ whole genome shotgun (WGS) entry which is preliminary data.</text>
</comment>
<dbReference type="GO" id="GO:0010073">
    <property type="term" value="P:meristem maintenance"/>
    <property type="evidence" value="ECO:0007669"/>
    <property type="project" value="InterPro"/>
</dbReference>
<reference evidence="2 3" key="1">
    <citation type="journal article" date="2021" name="Nat. Plants">
        <title>The Taxus genome provides insights into paclitaxel biosynthesis.</title>
        <authorList>
            <person name="Xiong X."/>
            <person name="Gou J."/>
            <person name="Liao Q."/>
            <person name="Li Y."/>
            <person name="Zhou Q."/>
            <person name="Bi G."/>
            <person name="Li C."/>
            <person name="Du R."/>
            <person name="Wang X."/>
            <person name="Sun T."/>
            <person name="Guo L."/>
            <person name="Liang H."/>
            <person name="Lu P."/>
            <person name="Wu Y."/>
            <person name="Zhang Z."/>
            <person name="Ro D.K."/>
            <person name="Shang Y."/>
            <person name="Huang S."/>
            <person name="Yan J."/>
        </authorList>
    </citation>
    <scope>NUCLEOTIDE SEQUENCE [LARGE SCALE GENOMIC DNA]</scope>
    <source>
        <strain evidence="2">Ta-2019</strain>
    </source>
</reference>